<accession>A0A2H3NLC2</accession>
<dbReference type="InterPro" id="IPR051781">
    <property type="entry name" value="Metallo-dep_Hydrolase"/>
</dbReference>
<proteinExistence type="predicted"/>
<dbReference type="RefSeq" id="WP_098062344.1">
    <property type="nucleotide sequence ID" value="NZ_PDEP01000007.1"/>
</dbReference>
<dbReference type="Proteomes" id="UP000221024">
    <property type="component" value="Unassembled WGS sequence"/>
</dbReference>
<comment type="caution">
    <text evidence="3">The sequence shown here is derived from an EMBL/GenBank/DDBJ whole genome shotgun (WGS) entry which is preliminary data.</text>
</comment>
<dbReference type="InterPro" id="IPR011059">
    <property type="entry name" value="Metal-dep_hydrolase_composite"/>
</dbReference>
<dbReference type="Gene3D" id="3.20.20.140">
    <property type="entry name" value="Metal-dependent hydrolases"/>
    <property type="match status" value="1"/>
</dbReference>
<feature type="domain" description="Amidohydrolase-related" evidence="2">
    <location>
        <begin position="83"/>
        <end position="394"/>
    </location>
</feature>
<dbReference type="SUPFAM" id="SSF51338">
    <property type="entry name" value="Composite domain of metallo-dependent hydrolases"/>
    <property type="match status" value="1"/>
</dbReference>
<evidence type="ECO:0000256" key="1">
    <source>
        <dbReference type="SAM" id="SignalP"/>
    </source>
</evidence>
<evidence type="ECO:0000259" key="2">
    <source>
        <dbReference type="Pfam" id="PF01979"/>
    </source>
</evidence>
<dbReference type="OrthoDB" id="9802793at2"/>
<gene>
    <name evidence="3" type="ORF">CRI93_09035</name>
</gene>
<dbReference type="Gene3D" id="2.30.40.10">
    <property type="entry name" value="Urease, subunit C, domain 1"/>
    <property type="match status" value="1"/>
</dbReference>
<reference evidence="3 4" key="1">
    <citation type="submission" date="2017-10" db="EMBL/GenBank/DDBJ databases">
        <title>Draft genome of Longimonas halophila.</title>
        <authorList>
            <person name="Goh K.M."/>
            <person name="Shamsir M.S."/>
            <person name="Lim S.W."/>
        </authorList>
    </citation>
    <scope>NUCLEOTIDE SEQUENCE [LARGE SCALE GENOMIC DNA]</scope>
    <source>
        <strain evidence="3 4">KCTC 42399</strain>
    </source>
</reference>
<sequence>MLSNQIRQALLIAVGVLGLLAADTAHAQDDPHVFRGATIYTMSGDAIDNGALVIQNGEILDVGSVGAVDVPSGAVEVDASGQVIMPGLIDTHSHIGGVSGGDGSSPLHPGVRTIDGINVRNSGIMRARAGGITTVNVLSGSGHLMSGQTTHLKLRDGSTIDDLLLCYEDSDICGGMKMANGTNSQRDSGPFPGTRAKSAAEARALFLEAEAYRDQLNSDDPPDRDLGMEGLVEVLNGERIVHFHTHRHDDIMTALRLRDEFGFELVLHHVSEGWRVADEIAEAGVPASIITLDSPGGKHEAVNLYFKNGRVLDEAGVDVSYHTDDPITDSRLFLRSPAMGVRAGMDRTAALESVTIAGARQLGLEDRIGSLEPGKDADFILLSGDPLSTYTRVNETWIEGMRVFDRSNPDDNAFFTGGYRIFDGTMHHVHDINE</sequence>
<evidence type="ECO:0000313" key="4">
    <source>
        <dbReference type="Proteomes" id="UP000221024"/>
    </source>
</evidence>
<dbReference type="Pfam" id="PF01979">
    <property type="entry name" value="Amidohydro_1"/>
    <property type="match status" value="1"/>
</dbReference>
<dbReference type="InterPro" id="IPR032466">
    <property type="entry name" value="Metal_Hydrolase"/>
</dbReference>
<dbReference type="PANTHER" id="PTHR43135:SF3">
    <property type="entry name" value="ALPHA-D-RIBOSE 1-METHYLPHOSPHONATE 5-TRIPHOSPHATE DIPHOSPHATASE"/>
    <property type="match status" value="1"/>
</dbReference>
<dbReference type="InterPro" id="IPR006680">
    <property type="entry name" value="Amidohydro-rel"/>
</dbReference>
<evidence type="ECO:0000313" key="3">
    <source>
        <dbReference type="EMBL" id="PEN06820.1"/>
    </source>
</evidence>
<dbReference type="PANTHER" id="PTHR43135">
    <property type="entry name" value="ALPHA-D-RIBOSE 1-METHYLPHOSPHONATE 5-TRIPHOSPHATE DIPHOSPHATASE"/>
    <property type="match status" value="1"/>
</dbReference>
<keyword evidence="4" id="KW-1185">Reference proteome</keyword>
<keyword evidence="1" id="KW-0732">Signal</keyword>
<dbReference type="EMBL" id="PDEP01000007">
    <property type="protein sequence ID" value="PEN06820.1"/>
    <property type="molecule type" value="Genomic_DNA"/>
</dbReference>
<name>A0A2H3NLC2_9BACT</name>
<protein>
    <submittedName>
        <fullName evidence="3">Amidohydrolase</fullName>
    </submittedName>
</protein>
<dbReference type="AlphaFoldDB" id="A0A2H3NLC2"/>
<feature type="signal peptide" evidence="1">
    <location>
        <begin position="1"/>
        <end position="27"/>
    </location>
</feature>
<feature type="chain" id="PRO_5013776540" evidence="1">
    <location>
        <begin position="28"/>
        <end position="434"/>
    </location>
</feature>
<keyword evidence="3" id="KW-0378">Hydrolase</keyword>
<dbReference type="GO" id="GO:0016810">
    <property type="term" value="F:hydrolase activity, acting on carbon-nitrogen (but not peptide) bonds"/>
    <property type="evidence" value="ECO:0007669"/>
    <property type="project" value="InterPro"/>
</dbReference>
<dbReference type="SUPFAM" id="SSF51556">
    <property type="entry name" value="Metallo-dependent hydrolases"/>
    <property type="match status" value="1"/>
</dbReference>
<organism evidence="3 4">
    <name type="scientific">Longimonas halophila</name>
    <dbReference type="NCBI Taxonomy" id="1469170"/>
    <lineage>
        <taxon>Bacteria</taxon>
        <taxon>Pseudomonadati</taxon>
        <taxon>Rhodothermota</taxon>
        <taxon>Rhodothermia</taxon>
        <taxon>Rhodothermales</taxon>
        <taxon>Salisaetaceae</taxon>
        <taxon>Longimonas</taxon>
    </lineage>
</organism>